<keyword evidence="1" id="KW-1133">Transmembrane helix</keyword>
<feature type="transmembrane region" description="Helical" evidence="1">
    <location>
        <begin position="43"/>
        <end position="67"/>
    </location>
</feature>
<organism evidence="2 3">
    <name type="scientific">Choiromyces venosus 120613-1</name>
    <dbReference type="NCBI Taxonomy" id="1336337"/>
    <lineage>
        <taxon>Eukaryota</taxon>
        <taxon>Fungi</taxon>
        <taxon>Dikarya</taxon>
        <taxon>Ascomycota</taxon>
        <taxon>Pezizomycotina</taxon>
        <taxon>Pezizomycetes</taxon>
        <taxon>Pezizales</taxon>
        <taxon>Tuberaceae</taxon>
        <taxon>Choiromyces</taxon>
    </lineage>
</organism>
<keyword evidence="1" id="KW-0472">Membrane</keyword>
<feature type="transmembrane region" description="Helical" evidence="1">
    <location>
        <begin position="130"/>
        <end position="158"/>
    </location>
</feature>
<sequence>MSCLVFPVCAWRSGIIVFFSPSSPFLSLDQKKLFLISFPWGCIWYRFFFILLLYLFITVFLLIPLMFSLSFNFSLTREVIMAEVVERLGGGVLITFMCGELNNNGRWVIVCASVRLQAGWGGMGWIDACYLMLAFFPSIFLFSPPASGALLELVGWWWSG</sequence>
<reference evidence="2 3" key="1">
    <citation type="journal article" date="2018" name="Nat. Ecol. Evol.">
        <title>Pezizomycetes genomes reveal the molecular basis of ectomycorrhizal truffle lifestyle.</title>
        <authorList>
            <person name="Murat C."/>
            <person name="Payen T."/>
            <person name="Noel B."/>
            <person name="Kuo A."/>
            <person name="Morin E."/>
            <person name="Chen J."/>
            <person name="Kohler A."/>
            <person name="Krizsan K."/>
            <person name="Balestrini R."/>
            <person name="Da Silva C."/>
            <person name="Montanini B."/>
            <person name="Hainaut M."/>
            <person name="Levati E."/>
            <person name="Barry K.W."/>
            <person name="Belfiori B."/>
            <person name="Cichocki N."/>
            <person name="Clum A."/>
            <person name="Dockter R.B."/>
            <person name="Fauchery L."/>
            <person name="Guy J."/>
            <person name="Iotti M."/>
            <person name="Le Tacon F."/>
            <person name="Lindquist E.A."/>
            <person name="Lipzen A."/>
            <person name="Malagnac F."/>
            <person name="Mello A."/>
            <person name="Molinier V."/>
            <person name="Miyauchi S."/>
            <person name="Poulain J."/>
            <person name="Riccioni C."/>
            <person name="Rubini A."/>
            <person name="Sitrit Y."/>
            <person name="Splivallo R."/>
            <person name="Traeger S."/>
            <person name="Wang M."/>
            <person name="Zifcakova L."/>
            <person name="Wipf D."/>
            <person name="Zambonelli A."/>
            <person name="Paolocci F."/>
            <person name="Nowrousian M."/>
            <person name="Ottonello S."/>
            <person name="Baldrian P."/>
            <person name="Spatafora J.W."/>
            <person name="Henrissat B."/>
            <person name="Nagy L.G."/>
            <person name="Aury J.M."/>
            <person name="Wincker P."/>
            <person name="Grigoriev I.V."/>
            <person name="Bonfante P."/>
            <person name="Martin F.M."/>
        </authorList>
    </citation>
    <scope>NUCLEOTIDE SEQUENCE [LARGE SCALE GENOMIC DNA]</scope>
    <source>
        <strain evidence="2 3">120613-1</strain>
    </source>
</reference>
<proteinExistence type="predicted"/>
<gene>
    <name evidence="2" type="ORF">L873DRAFT_1383254</name>
</gene>
<protein>
    <recommendedName>
        <fullName evidence="4">Transmembrane protein</fullName>
    </recommendedName>
</protein>
<evidence type="ECO:0000313" key="2">
    <source>
        <dbReference type="EMBL" id="RPA94986.1"/>
    </source>
</evidence>
<evidence type="ECO:0008006" key="4">
    <source>
        <dbReference type="Google" id="ProtNLM"/>
    </source>
</evidence>
<dbReference type="EMBL" id="ML120431">
    <property type="protein sequence ID" value="RPA94986.1"/>
    <property type="molecule type" value="Genomic_DNA"/>
</dbReference>
<evidence type="ECO:0000313" key="3">
    <source>
        <dbReference type="Proteomes" id="UP000276215"/>
    </source>
</evidence>
<accession>A0A3N4J9T3</accession>
<evidence type="ECO:0000256" key="1">
    <source>
        <dbReference type="SAM" id="Phobius"/>
    </source>
</evidence>
<dbReference type="AlphaFoldDB" id="A0A3N4J9T3"/>
<keyword evidence="3" id="KW-1185">Reference proteome</keyword>
<name>A0A3N4J9T3_9PEZI</name>
<keyword evidence="1" id="KW-0812">Transmembrane</keyword>
<dbReference type="Proteomes" id="UP000276215">
    <property type="component" value="Unassembled WGS sequence"/>
</dbReference>